<keyword evidence="2" id="KW-1185">Reference proteome</keyword>
<dbReference type="EMBL" id="JAPNKA010000001">
    <property type="protein sequence ID" value="MCY1074849.1"/>
    <property type="molecule type" value="Genomic_DNA"/>
</dbReference>
<comment type="caution">
    <text evidence="1">The sequence shown here is derived from an EMBL/GenBank/DDBJ whole genome shotgun (WGS) entry which is preliminary data.</text>
</comment>
<dbReference type="Proteomes" id="UP001207654">
    <property type="component" value="Unassembled WGS sequence"/>
</dbReference>
<organism evidence="1 2">
    <name type="scientific">Archangium lansingense</name>
    <dbReference type="NCBI Taxonomy" id="2995310"/>
    <lineage>
        <taxon>Bacteria</taxon>
        <taxon>Pseudomonadati</taxon>
        <taxon>Myxococcota</taxon>
        <taxon>Myxococcia</taxon>
        <taxon>Myxococcales</taxon>
        <taxon>Cystobacterineae</taxon>
        <taxon>Archangiaceae</taxon>
        <taxon>Archangium</taxon>
    </lineage>
</organism>
<evidence type="ECO:0000313" key="1">
    <source>
        <dbReference type="EMBL" id="MCY1074849.1"/>
    </source>
</evidence>
<protein>
    <recommendedName>
        <fullName evidence="3">Transposase</fullName>
    </recommendedName>
</protein>
<dbReference type="RefSeq" id="WP_267533805.1">
    <property type="nucleotide sequence ID" value="NZ_JAPNKA010000001.1"/>
</dbReference>
<reference evidence="1 2" key="1">
    <citation type="submission" date="2022-11" db="EMBL/GenBank/DDBJ databases">
        <title>Minimal conservation of predation-associated metabolite biosynthetic gene clusters underscores biosynthetic potential of Myxococcota including descriptions for ten novel species: Archangium lansinium sp. nov., Myxococcus landrumus sp. nov., Nannocystis bai.</title>
        <authorList>
            <person name="Ahearne A."/>
            <person name="Stevens C."/>
            <person name="Phillips K."/>
        </authorList>
    </citation>
    <scope>NUCLEOTIDE SEQUENCE [LARGE SCALE GENOMIC DNA]</scope>
    <source>
        <strain evidence="1 2">MIWBW</strain>
    </source>
</reference>
<accession>A0ABT3ZZL7</accession>
<gene>
    <name evidence="1" type="ORF">OV287_10140</name>
</gene>
<sequence length="107" mass="12317">MPRFEYLLGDLRAERLHSMMDEQRAEELMRSYGEELIEQGLRRGREEGLARGRAEDVLRILTARGVHVDEASRQRILTCADVATLDRWFDRSLNAATLSDVLDDLAQ</sequence>
<evidence type="ECO:0008006" key="3">
    <source>
        <dbReference type="Google" id="ProtNLM"/>
    </source>
</evidence>
<proteinExistence type="predicted"/>
<evidence type="ECO:0000313" key="2">
    <source>
        <dbReference type="Proteomes" id="UP001207654"/>
    </source>
</evidence>
<name>A0ABT3ZZL7_9BACT</name>